<protein>
    <submittedName>
        <fullName evidence="1">Uncharacterized protein</fullName>
    </submittedName>
</protein>
<organism evidence="1">
    <name type="scientific">marine sediment metagenome</name>
    <dbReference type="NCBI Taxonomy" id="412755"/>
    <lineage>
        <taxon>unclassified sequences</taxon>
        <taxon>metagenomes</taxon>
        <taxon>ecological metagenomes</taxon>
    </lineage>
</organism>
<accession>X1QVS9</accession>
<reference evidence="1" key="1">
    <citation type="journal article" date="2014" name="Front. Microbiol.">
        <title>High frequency of phylogenetically diverse reductive dehalogenase-homologous genes in deep subseafloor sedimentary metagenomes.</title>
        <authorList>
            <person name="Kawai M."/>
            <person name="Futagami T."/>
            <person name="Toyoda A."/>
            <person name="Takaki Y."/>
            <person name="Nishi S."/>
            <person name="Hori S."/>
            <person name="Arai W."/>
            <person name="Tsubouchi T."/>
            <person name="Morono Y."/>
            <person name="Uchiyama I."/>
            <person name="Ito T."/>
            <person name="Fujiyama A."/>
            <person name="Inagaki F."/>
            <person name="Takami H."/>
        </authorList>
    </citation>
    <scope>NUCLEOTIDE SEQUENCE</scope>
    <source>
        <strain evidence="1">Expedition CK06-06</strain>
    </source>
</reference>
<gene>
    <name evidence="1" type="ORF">S06H3_54053</name>
</gene>
<comment type="caution">
    <text evidence="1">The sequence shown here is derived from an EMBL/GenBank/DDBJ whole genome shotgun (WGS) entry which is preliminary data.</text>
</comment>
<feature type="non-terminal residue" evidence="1">
    <location>
        <position position="70"/>
    </location>
</feature>
<dbReference type="EMBL" id="BARV01034531">
    <property type="protein sequence ID" value="GAI58906.1"/>
    <property type="molecule type" value="Genomic_DNA"/>
</dbReference>
<proteinExistence type="predicted"/>
<dbReference type="AlphaFoldDB" id="X1QVS9"/>
<name>X1QVS9_9ZZZZ</name>
<sequence length="70" mass="7493">MANDWITITEEDEWETITEPAPRRELTAIEAAGEAVREAVAAPVRTIESMAAGGIGGLIRMGAEAITPER</sequence>
<evidence type="ECO:0000313" key="1">
    <source>
        <dbReference type="EMBL" id="GAI58906.1"/>
    </source>
</evidence>